<feature type="binding site" description="covalent" evidence="12">
    <location>
        <position position="312"/>
    </location>
    <ligand>
        <name>heme c</name>
        <dbReference type="ChEBI" id="CHEBI:61717"/>
        <label>3</label>
    </ligand>
</feature>
<dbReference type="AlphaFoldDB" id="A0AB39XAD3"/>
<evidence type="ECO:0000256" key="10">
    <source>
        <dbReference type="ARBA" id="ARBA00023004"/>
    </source>
</evidence>
<keyword evidence="8" id="KW-0677">Repeat</keyword>
<dbReference type="PROSITE" id="PS51007">
    <property type="entry name" value="CYTC"/>
    <property type="match status" value="3"/>
</dbReference>
<feature type="binding site" description="axial binding residue" evidence="13">
    <location>
        <position position="48"/>
    </location>
    <ligand>
        <name>heme c</name>
        <dbReference type="ChEBI" id="CHEBI:61717"/>
        <label>1</label>
    </ligand>
    <ligandPart>
        <name>Fe</name>
        <dbReference type="ChEBI" id="CHEBI:18248"/>
    </ligandPart>
</feature>
<keyword evidence="3" id="KW-1003">Cell membrane</keyword>
<evidence type="ECO:0000256" key="11">
    <source>
        <dbReference type="ARBA" id="ARBA00023136"/>
    </source>
</evidence>
<feature type="binding site" description="covalent" evidence="12">
    <location>
        <position position="47"/>
    </location>
    <ligand>
        <name>heme c</name>
        <dbReference type="ChEBI" id="CHEBI:61717"/>
        <label>1</label>
    </ligand>
</feature>
<evidence type="ECO:0000259" key="14">
    <source>
        <dbReference type="PROSITE" id="PS51007"/>
    </source>
</evidence>
<comment type="subcellular location">
    <subcellularLocation>
        <location evidence="1">Cell membrane</location>
    </subcellularLocation>
</comment>
<gene>
    <name evidence="15" type="ORF">AB8Z38_19340</name>
</gene>
<feature type="domain" description="Cytochrome c" evidence="14">
    <location>
        <begin position="176"/>
        <end position="283"/>
    </location>
</feature>
<evidence type="ECO:0000313" key="15">
    <source>
        <dbReference type="EMBL" id="XDV55009.1"/>
    </source>
</evidence>
<evidence type="ECO:0000256" key="7">
    <source>
        <dbReference type="ARBA" id="ARBA00022729"/>
    </source>
</evidence>
<protein>
    <submittedName>
        <fullName evidence="15">Cytochrome c</fullName>
    </submittedName>
</protein>
<dbReference type="InterPro" id="IPR014353">
    <property type="entry name" value="Membr-bd_ADH_cyt_c"/>
</dbReference>
<dbReference type="RefSeq" id="WP_369719468.1">
    <property type="nucleotide sequence ID" value="NZ_CP165734.1"/>
</dbReference>
<feature type="binding site" description="covalent" evidence="12">
    <location>
        <position position="44"/>
    </location>
    <ligand>
        <name>heme c</name>
        <dbReference type="ChEBI" id="CHEBI:61717"/>
        <label>1</label>
    </ligand>
</feature>
<dbReference type="InterPro" id="IPR009056">
    <property type="entry name" value="Cyt_c-like_dom"/>
</dbReference>
<feature type="binding site" description="axial binding residue" evidence="13">
    <location>
        <position position="313"/>
    </location>
    <ligand>
        <name>heme c</name>
        <dbReference type="ChEBI" id="CHEBI:61717"/>
        <label>3</label>
    </ligand>
    <ligandPart>
        <name>Fe</name>
        <dbReference type="ChEBI" id="CHEBI:18248"/>
    </ligandPart>
</feature>
<accession>A0AB39XAD3</accession>
<dbReference type="InterPro" id="IPR036909">
    <property type="entry name" value="Cyt_c-like_dom_sf"/>
</dbReference>
<evidence type="ECO:0000256" key="2">
    <source>
        <dbReference type="ARBA" id="ARBA00022448"/>
    </source>
</evidence>
<comment type="cofactor">
    <cofactor evidence="12">
        <name>heme c</name>
        <dbReference type="ChEBI" id="CHEBI:61717"/>
    </cofactor>
    <text evidence="12">Binds 3 heme c groups covalently per subunit.</text>
</comment>
<evidence type="ECO:0000256" key="6">
    <source>
        <dbReference type="ARBA" id="ARBA00022723"/>
    </source>
</evidence>
<dbReference type="EMBL" id="CP165734">
    <property type="protein sequence ID" value="XDV55009.1"/>
    <property type="molecule type" value="Genomic_DNA"/>
</dbReference>
<keyword evidence="2" id="KW-0813">Transport</keyword>
<keyword evidence="9" id="KW-0249">Electron transport</keyword>
<organism evidence="15">
    <name type="scientific">Bradyrhizobium sp. LLZ17</name>
    <dbReference type="NCBI Taxonomy" id="3239388"/>
    <lineage>
        <taxon>Bacteria</taxon>
        <taxon>Pseudomonadati</taxon>
        <taxon>Pseudomonadota</taxon>
        <taxon>Alphaproteobacteria</taxon>
        <taxon>Hyphomicrobiales</taxon>
        <taxon>Nitrobacteraceae</taxon>
        <taxon>Bradyrhizobium</taxon>
    </lineage>
</organism>
<sequence>MRRSARLGLTALVLAVGTGKGTGADLQGFAAINRGRYLAAAADCGSCHTIPGSNHPFSGGRPIETPFGILVSPNITPDRETGIGAWSDDEFDAAVRKGRRRDGKLLYPAMPFPYFARMSQQEVKDIRTYLATVEPVHNAVAVNQLPFPLNQRAVMMVWDRLYFAPWTFKDEPSKSKEWNRGAYLVQGPGHCGACHTPKTFLGGDKLSKPLQGYTLQGWVAPDITSGQGPLGQWSVDDLSQYLRTGHNRFAAAAGLMGEVVELSTSKLSDGDIYAMATYLKDVSGPRPAADSSGDSSVLAAGGAIYQDLCSACHKSDGTGVPNLIPNLAQAATVNTGDPTTVLRVILQGAQSVATDREPTGPAMPAFGWQLNDTQVAAVATYVRNHWGKAPPVSADDVNKERKALDARTN</sequence>
<dbReference type="PANTHER" id="PTHR35008:SF8">
    <property type="entry name" value="ALCOHOL DEHYDROGENASE CYTOCHROME C SUBUNIT"/>
    <property type="match status" value="1"/>
</dbReference>
<evidence type="ECO:0000256" key="1">
    <source>
        <dbReference type="ARBA" id="ARBA00004236"/>
    </source>
</evidence>
<dbReference type="Gene3D" id="1.10.760.10">
    <property type="entry name" value="Cytochrome c-like domain"/>
    <property type="match status" value="2"/>
</dbReference>
<feature type="binding site" description="covalent" evidence="12">
    <location>
        <position position="194"/>
    </location>
    <ligand>
        <name>heme c</name>
        <dbReference type="ChEBI" id="CHEBI:61717"/>
        <label>2</label>
    </ligand>
</feature>
<keyword evidence="7" id="KW-0732">Signal</keyword>
<feature type="binding site" description="axial binding residue" evidence="13">
    <location>
        <position position="195"/>
    </location>
    <ligand>
        <name>heme c</name>
        <dbReference type="ChEBI" id="CHEBI:61717"/>
        <label>2</label>
    </ligand>
    <ligandPart>
        <name>Fe</name>
        <dbReference type="ChEBI" id="CHEBI:18248"/>
    </ligandPart>
</feature>
<evidence type="ECO:0000256" key="12">
    <source>
        <dbReference type="PIRSR" id="PIRSR000018-50"/>
    </source>
</evidence>
<keyword evidence="11" id="KW-0472">Membrane</keyword>
<dbReference type="GO" id="GO:0016614">
    <property type="term" value="F:oxidoreductase activity, acting on CH-OH group of donors"/>
    <property type="evidence" value="ECO:0007669"/>
    <property type="project" value="InterPro"/>
</dbReference>
<evidence type="ECO:0000256" key="4">
    <source>
        <dbReference type="ARBA" id="ARBA00022617"/>
    </source>
</evidence>
<dbReference type="GO" id="GO:0020037">
    <property type="term" value="F:heme binding"/>
    <property type="evidence" value="ECO:0007669"/>
    <property type="project" value="InterPro"/>
</dbReference>
<evidence type="ECO:0000256" key="3">
    <source>
        <dbReference type="ARBA" id="ARBA00022475"/>
    </source>
</evidence>
<keyword evidence="4 12" id="KW-0349">Heme</keyword>
<dbReference type="GO" id="GO:0005886">
    <property type="term" value="C:plasma membrane"/>
    <property type="evidence" value="ECO:0007669"/>
    <property type="project" value="UniProtKB-SubCell"/>
</dbReference>
<reference evidence="15" key="1">
    <citation type="submission" date="2024-08" db="EMBL/GenBank/DDBJ databases">
        <authorList>
            <person name="Chaddad Z."/>
            <person name="Lamrabet M."/>
            <person name="Bouhnik O."/>
            <person name="Alami S."/>
            <person name="Wipf D."/>
            <person name="Courty P.E."/>
            <person name="Missbah El Idrissi M."/>
        </authorList>
    </citation>
    <scope>NUCLEOTIDE SEQUENCE</scope>
    <source>
        <strain evidence="15">LLZ17</strain>
    </source>
</reference>
<evidence type="ECO:0000256" key="13">
    <source>
        <dbReference type="PIRSR" id="PIRSR000018-51"/>
    </source>
</evidence>
<evidence type="ECO:0000256" key="5">
    <source>
        <dbReference type="ARBA" id="ARBA00022660"/>
    </source>
</evidence>
<feature type="domain" description="Cytochrome c" evidence="14">
    <location>
        <begin position="30"/>
        <end position="134"/>
    </location>
</feature>
<dbReference type="GO" id="GO:0009055">
    <property type="term" value="F:electron transfer activity"/>
    <property type="evidence" value="ECO:0007669"/>
    <property type="project" value="InterPro"/>
</dbReference>
<dbReference type="PRINTS" id="PR00605">
    <property type="entry name" value="CYTCHROMECIC"/>
</dbReference>
<keyword evidence="6 13" id="KW-0479">Metal-binding</keyword>
<feature type="binding site" description="covalent" evidence="12">
    <location>
        <position position="191"/>
    </location>
    <ligand>
        <name>heme c</name>
        <dbReference type="ChEBI" id="CHEBI:61717"/>
        <label>2</label>
    </ligand>
</feature>
<evidence type="ECO:0000256" key="9">
    <source>
        <dbReference type="ARBA" id="ARBA00022982"/>
    </source>
</evidence>
<feature type="binding site" description="covalent" evidence="12">
    <location>
        <position position="309"/>
    </location>
    <ligand>
        <name>heme c</name>
        <dbReference type="ChEBI" id="CHEBI:61717"/>
        <label>3</label>
    </ligand>
</feature>
<dbReference type="InterPro" id="IPR008168">
    <property type="entry name" value="Cyt_C_IC"/>
</dbReference>
<proteinExistence type="predicted"/>
<dbReference type="Pfam" id="PF00034">
    <property type="entry name" value="Cytochrom_C"/>
    <property type="match status" value="2"/>
</dbReference>
<dbReference type="InterPro" id="IPR051459">
    <property type="entry name" value="Cytochrome_c-type_DH"/>
</dbReference>
<dbReference type="SUPFAM" id="SSF46626">
    <property type="entry name" value="Cytochrome c"/>
    <property type="match status" value="3"/>
</dbReference>
<dbReference type="PANTHER" id="PTHR35008">
    <property type="entry name" value="BLL4482 PROTEIN-RELATED"/>
    <property type="match status" value="1"/>
</dbReference>
<dbReference type="PIRSF" id="PIRSF000018">
    <property type="entry name" value="Mb_ADH_cyt_c"/>
    <property type="match status" value="1"/>
</dbReference>
<feature type="domain" description="Cytochrome c" evidence="14">
    <location>
        <begin position="296"/>
        <end position="386"/>
    </location>
</feature>
<name>A0AB39XAD3_9BRAD</name>
<dbReference type="GO" id="GO:0005506">
    <property type="term" value="F:iron ion binding"/>
    <property type="evidence" value="ECO:0007669"/>
    <property type="project" value="InterPro"/>
</dbReference>
<evidence type="ECO:0000256" key="8">
    <source>
        <dbReference type="ARBA" id="ARBA00022737"/>
    </source>
</evidence>
<keyword evidence="10 13" id="KW-0408">Iron</keyword>
<keyword evidence="5" id="KW-0679">Respiratory chain</keyword>